<name>A0A7J8WCJ1_9ROSI</name>
<dbReference type="Proteomes" id="UP000593573">
    <property type="component" value="Unassembled WGS sequence"/>
</dbReference>
<dbReference type="OrthoDB" id="1001903at2759"/>
<organism evidence="2 3">
    <name type="scientific">Gossypium klotzschianum</name>
    <dbReference type="NCBI Taxonomy" id="34286"/>
    <lineage>
        <taxon>Eukaryota</taxon>
        <taxon>Viridiplantae</taxon>
        <taxon>Streptophyta</taxon>
        <taxon>Embryophyta</taxon>
        <taxon>Tracheophyta</taxon>
        <taxon>Spermatophyta</taxon>
        <taxon>Magnoliopsida</taxon>
        <taxon>eudicotyledons</taxon>
        <taxon>Gunneridae</taxon>
        <taxon>Pentapetalae</taxon>
        <taxon>rosids</taxon>
        <taxon>malvids</taxon>
        <taxon>Malvales</taxon>
        <taxon>Malvaceae</taxon>
        <taxon>Malvoideae</taxon>
        <taxon>Gossypium</taxon>
    </lineage>
</organism>
<comment type="caution">
    <text evidence="2">The sequence shown here is derived from an EMBL/GenBank/DDBJ whole genome shotgun (WGS) entry which is preliminary data.</text>
</comment>
<keyword evidence="3" id="KW-1185">Reference proteome</keyword>
<sequence>MSKEVTENVEGIETRERARETSHSRDILLALEDRVVTLEESVRDIKERIDDVDDRLNDGLQSMQEQLKVYVLDNVEKLTGRDDAIEAMMTTLKEEIAELKGELPVYKVALGNRGLAIVTPKPSVDVPKPKELKGIRSARYVDNFLWGSNTFVPKASQMMPLRSIDVRRDETEIRTWESFNVSSKHIFIQSMPRMRLGQGCVDLHNKAL</sequence>
<keyword evidence="1" id="KW-0175">Coiled coil</keyword>
<dbReference type="AlphaFoldDB" id="A0A7J8WCJ1"/>
<evidence type="ECO:0000256" key="1">
    <source>
        <dbReference type="SAM" id="Coils"/>
    </source>
</evidence>
<proteinExistence type="predicted"/>
<protein>
    <submittedName>
        <fullName evidence="2">Uncharacterized protein</fullName>
    </submittedName>
</protein>
<evidence type="ECO:0000313" key="3">
    <source>
        <dbReference type="Proteomes" id="UP000593573"/>
    </source>
</evidence>
<dbReference type="EMBL" id="JABFAB010244501">
    <property type="protein sequence ID" value="MBA0672354.1"/>
    <property type="molecule type" value="Genomic_DNA"/>
</dbReference>
<feature type="coiled-coil region" evidence="1">
    <location>
        <begin position="28"/>
        <end position="55"/>
    </location>
</feature>
<evidence type="ECO:0000313" key="2">
    <source>
        <dbReference type="EMBL" id="MBA0672354.1"/>
    </source>
</evidence>
<accession>A0A7J8WCJ1</accession>
<gene>
    <name evidence="2" type="ORF">Goklo_025006</name>
</gene>
<reference evidence="2 3" key="1">
    <citation type="journal article" date="2019" name="Genome Biol. Evol.">
        <title>Insights into the evolution of the New World diploid cottons (Gossypium, subgenus Houzingenia) based on genome sequencing.</title>
        <authorList>
            <person name="Grover C.E."/>
            <person name="Arick M.A. 2nd"/>
            <person name="Thrash A."/>
            <person name="Conover J.L."/>
            <person name="Sanders W.S."/>
            <person name="Peterson D.G."/>
            <person name="Frelichowski J.E."/>
            <person name="Scheffler J.A."/>
            <person name="Scheffler B.E."/>
            <person name="Wendel J.F."/>
        </authorList>
    </citation>
    <scope>NUCLEOTIDE SEQUENCE [LARGE SCALE GENOMIC DNA]</scope>
    <source>
        <strain evidence="2">57</strain>
        <tissue evidence="2">Leaf</tissue>
    </source>
</reference>